<evidence type="ECO:0000256" key="5">
    <source>
        <dbReference type="ARBA" id="ARBA00022989"/>
    </source>
</evidence>
<dbReference type="SUPFAM" id="SSF49899">
    <property type="entry name" value="Concanavalin A-like lectins/glucanases"/>
    <property type="match status" value="1"/>
</dbReference>
<gene>
    <name evidence="12" type="ORF">NliqN6_2864</name>
</gene>
<evidence type="ECO:0000256" key="6">
    <source>
        <dbReference type="ARBA" id="ARBA00023136"/>
    </source>
</evidence>
<dbReference type="GO" id="GO:0031505">
    <property type="term" value="P:fungal-type cell wall organization"/>
    <property type="evidence" value="ECO:0007669"/>
    <property type="project" value="TreeGrafter"/>
</dbReference>
<dbReference type="InterPro" id="IPR005629">
    <property type="entry name" value="Skn1/Kre6/Sbg1"/>
</dbReference>
<dbReference type="GO" id="GO:0006078">
    <property type="term" value="P:(1-&gt;6)-beta-D-glucan biosynthetic process"/>
    <property type="evidence" value="ECO:0007669"/>
    <property type="project" value="TreeGrafter"/>
</dbReference>
<evidence type="ECO:0000256" key="3">
    <source>
        <dbReference type="ARBA" id="ARBA00022692"/>
    </source>
</evidence>
<evidence type="ECO:0000256" key="9">
    <source>
        <dbReference type="SAM" id="MobiDB-lite"/>
    </source>
</evidence>
<feature type="region of interest" description="Disordered" evidence="9">
    <location>
        <begin position="44"/>
        <end position="77"/>
    </location>
</feature>
<feature type="compositionally biased region" description="Basic and acidic residues" evidence="9">
    <location>
        <begin position="1"/>
        <end position="13"/>
    </location>
</feature>
<keyword evidence="4" id="KW-0735">Signal-anchor</keyword>
<dbReference type="PROSITE" id="PS51762">
    <property type="entry name" value="GH16_2"/>
    <property type="match status" value="1"/>
</dbReference>
<feature type="compositionally biased region" description="Polar residues" evidence="9">
    <location>
        <begin position="20"/>
        <end position="29"/>
    </location>
</feature>
<evidence type="ECO:0000256" key="7">
    <source>
        <dbReference type="ARBA" id="ARBA00023180"/>
    </source>
</evidence>
<evidence type="ECO:0000313" key="12">
    <source>
        <dbReference type="EMBL" id="GHJ86462.1"/>
    </source>
</evidence>
<comment type="similarity">
    <text evidence="2">Belongs to the SKN1/KRE6 family.</text>
</comment>
<dbReference type="InterPro" id="IPR013320">
    <property type="entry name" value="ConA-like_dom_sf"/>
</dbReference>
<dbReference type="Pfam" id="PF03935">
    <property type="entry name" value="SKN1_KRE6_Sbg1"/>
    <property type="match status" value="1"/>
</dbReference>
<keyword evidence="5 10" id="KW-1133">Transmembrane helix</keyword>
<keyword evidence="7" id="KW-0325">Glycoprotein</keyword>
<keyword evidence="3 10" id="KW-0812">Transmembrane</keyword>
<evidence type="ECO:0000256" key="8">
    <source>
        <dbReference type="ARBA" id="ARBA00023316"/>
    </source>
</evidence>
<comment type="subcellular location">
    <subcellularLocation>
        <location evidence="1">Membrane</location>
        <topology evidence="1">Single-pass type II membrane protein</topology>
    </subcellularLocation>
</comment>
<feature type="region of interest" description="Disordered" evidence="9">
    <location>
        <begin position="1"/>
        <end position="30"/>
    </location>
</feature>
<accession>A0A8H3TSN5</accession>
<evidence type="ECO:0000259" key="11">
    <source>
        <dbReference type="PROSITE" id="PS51762"/>
    </source>
</evidence>
<dbReference type="CDD" id="cd02180">
    <property type="entry name" value="GH16_fungal_KRE6_glucanase"/>
    <property type="match status" value="1"/>
</dbReference>
<reference evidence="12" key="1">
    <citation type="submission" date="2020-07" db="EMBL/GenBank/DDBJ databases">
        <title>Draft Genome Sequence of a Deep-Sea Yeast, Naganishia (Cryptococcus) liquefaciens strain N6.</title>
        <authorList>
            <person name="Han Y.W."/>
            <person name="Kajitani R."/>
            <person name="Morimoto H."/>
            <person name="Parhat M."/>
            <person name="Tsubouchi H."/>
            <person name="Bakenova O."/>
            <person name="Ogata M."/>
            <person name="Argunhan B."/>
            <person name="Aoki R."/>
            <person name="Kajiwara S."/>
            <person name="Itoh T."/>
            <person name="Iwasaki H."/>
        </authorList>
    </citation>
    <scope>NUCLEOTIDE SEQUENCE</scope>
    <source>
        <strain evidence="12">N6</strain>
    </source>
</reference>
<dbReference type="GO" id="GO:0005789">
    <property type="term" value="C:endoplasmic reticulum membrane"/>
    <property type="evidence" value="ECO:0007669"/>
    <property type="project" value="TreeGrafter"/>
</dbReference>
<dbReference type="AlphaFoldDB" id="A0A8H3TSN5"/>
<evidence type="ECO:0000256" key="1">
    <source>
        <dbReference type="ARBA" id="ARBA00004606"/>
    </source>
</evidence>
<dbReference type="FunFam" id="2.60.120.200:FF:000140">
    <property type="entry name" value="Beta-glucan synthesis-associated protein"/>
    <property type="match status" value="1"/>
</dbReference>
<evidence type="ECO:0000313" key="13">
    <source>
        <dbReference type="Proteomes" id="UP000620104"/>
    </source>
</evidence>
<protein>
    <recommendedName>
        <fullName evidence="11">GH16 domain-containing protein</fullName>
    </recommendedName>
</protein>
<dbReference type="EMBL" id="BLZA01000018">
    <property type="protein sequence ID" value="GHJ86462.1"/>
    <property type="molecule type" value="Genomic_DNA"/>
</dbReference>
<evidence type="ECO:0000256" key="4">
    <source>
        <dbReference type="ARBA" id="ARBA00022968"/>
    </source>
</evidence>
<dbReference type="InterPro" id="IPR000757">
    <property type="entry name" value="Beta-glucanase-like"/>
</dbReference>
<organism evidence="12 13">
    <name type="scientific">Naganishia liquefaciens</name>
    <dbReference type="NCBI Taxonomy" id="104408"/>
    <lineage>
        <taxon>Eukaryota</taxon>
        <taxon>Fungi</taxon>
        <taxon>Dikarya</taxon>
        <taxon>Basidiomycota</taxon>
        <taxon>Agaricomycotina</taxon>
        <taxon>Tremellomycetes</taxon>
        <taxon>Filobasidiales</taxon>
        <taxon>Filobasidiaceae</taxon>
        <taxon>Naganishia</taxon>
    </lineage>
</organism>
<keyword evidence="13" id="KW-1185">Reference proteome</keyword>
<keyword evidence="6 10" id="KW-0472">Membrane</keyword>
<evidence type="ECO:0000256" key="10">
    <source>
        <dbReference type="SAM" id="Phobius"/>
    </source>
</evidence>
<proteinExistence type="inferred from homology"/>
<dbReference type="OrthoDB" id="412647at2759"/>
<dbReference type="GO" id="GO:0015926">
    <property type="term" value="F:glucosidase activity"/>
    <property type="evidence" value="ECO:0007669"/>
    <property type="project" value="TreeGrafter"/>
</dbReference>
<feature type="transmembrane region" description="Helical" evidence="10">
    <location>
        <begin position="196"/>
        <end position="220"/>
    </location>
</feature>
<evidence type="ECO:0000256" key="2">
    <source>
        <dbReference type="ARBA" id="ARBA00010962"/>
    </source>
</evidence>
<feature type="domain" description="GH16" evidence="11">
    <location>
        <begin position="270"/>
        <end position="645"/>
    </location>
</feature>
<dbReference type="Proteomes" id="UP000620104">
    <property type="component" value="Unassembled WGS sequence"/>
</dbReference>
<name>A0A8H3TSN5_9TREE</name>
<dbReference type="GO" id="GO:0005886">
    <property type="term" value="C:plasma membrane"/>
    <property type="evidence" value="ECO:0007669"/>
    <property type="project" value="TreeGrafter"/>
</dbReference>
<comment type="caution">
    <text evidence="12">The sequence shown here is derived from an EMBL/GenBank/DDBJ whole genome shotgun (WGS) entry which is preliminary data.</text>
</comment>
<keyword evidence="8" id="KW-0961">Cell wall biogenesis/degradation</keyword>
<dbReference type="PANTHER" id="PTHR31361">
    <property type="entry name" value="BETA-GLUCAN SYNTHESIS-ASSOCIATED PROTEIN KRE6-RELATED"/>
    <property type="match status" value="1"/>
</dbReference>
<dbReference type="Gene3D" id="2.60.120.200">
    <property type="match status" value="1"/>
</dbReference>
<dbReference type="PANTHER" id="PTHR31361:SF15">
    <property type="entry name" value="GH16 DOMAIN-CONTAINING PROTEIN"/>
    <property type="match status" value="1"/>
</dbReference>
<dbReference type="FunFam" id="2.60.120.200:FF:000135">
    <property type="entry name" value="Related to KRE6-glucan synthase subunit"/>
    <property type="match status" value="1"/>
</dbReference>
<sequence length="692" mass="75912">MVRNETNVRDRNTGEYTFVPNHSPTQAHNPFSDAQAAYELSPVMSSQPRTAAGGSAAGLPRTHSDNSSSEASGIARGEVGGGYGPYAYTLPQSYPQEQPLLGNGRGHIATPPMPQPNRFSSNVSEASYASDYKGHYTAPGVRPAARSTGGPSQQTTTGTGVYLWNDKDDEMDDALHTADPSGKDERHNFELWSARGWLNVATIFILLAGLIMLFGGFPIIVHFRDDRKDEGSATPGFNLGGINSTGQVPQLGNFPSMIDPDTPAEAYTRKGFDGSDYTLVFSDEFSVDGRTFFPGDDPYWEGVDFHYWPTGDFEWYDPSAITTRDGKLVITMTEEPIHDLNFKSGMLQSWNKLCFSHGVYLEVSVSLPGVNDVGGFWPGVWTMGNLGRAGYGATTEGTDDRLPAYTYDTCDLGTLPNQTYPNGTGPASTLEGNNGNPLSYLPGQRLSRCTCDGEDHPGPKLSDGTYRGRAAPEIDVIEAQIDVSVATGEMSQSLQLAPYDAYYYPFNSSSDYQIYDPTITKWNSYRGGEFQQAVSALTYVPNNVYTNTSGDYNTYAMEWYADTNDRENGYIAWVANGVRSWTVHASAIRANPISEIGDRIIPEEPMYIILNFGMSNNFQSVTFTQLNFPNEMHIDYVRVFTKDGLGTVGCNPDDYPTAEYIAAHENAYTNPNLTIFADAGYTFPKNRLVDTC</sequence>